<accession>A0A932YZ76</accession>
<dbReference type="AlphaFoldDB" id="A0A932YZ76"/>
<sequence length="133" mass="14747">MGRRQKPLLTRPAGASEIFSIGNDHHGTLSSVICELCGTKHPKRHPGDHSYSLFTLLGRQGVLECCGALIDQVYREWGDEFTERVLGEFGEQPLDNRFSFLRRAIGGAVREWQKLAEARKNQANAVAAATPVE</sequence>
<proteinExistence type="predicted"/>
<dbReference type="Proteomes" id="UP000756703">
    <property type="component" value="Unassembled WGS sequence"/>
</dbReference>
<gene>
    <name evidence="1" type="ORF">HY473_02310</name>
</gene>
<name>A0A932YZ76_9BACT</name>
<comment type="caution">
    <text evidence="1">The sequence shown here is derived from an EMBL/GenBank/DDBJ whole genome shotgun (WGS) entry which is preliminary data.</text>
</comment>
<dbReference type="EMBL" id="JACQMI010000013">
    <property type="protein sequence ID" value="MBI4132894.1"/>
    <property type="molecule type" value="Genomic_DNA"/>
</dbReference>
<reference evidence="1" key="1">
    <citation type="submission" date="2020-07" db="EMBL/GenBank/DDBJ databases">
        <title>Huge and variable diversity of episymbiotic CPR bacteria and DPANN archaea in groundwater ecosystems.</title>
        <authorList>
            <person name="He C.Y."/>
            <person name="Keren R."/>
            <person name="Whittaker M."/>
            <person name="Farag I.F."/>
            <person name="Doudna J."/>
            <person name="Cate J.H.D."/>
            <person name="Banfield J.F."/>
        </authorList>
    </citation>
    <scope>NUCLEOTIDE SEQUENCE</scope>
    <source>
        <strain evidence="1">NC_groundwater_1225_Ag_S-0.1um_56_177</strain>
    </source>
</reference>
<protein>
    <submittedName>
        <fullName evidence="1">Uncharacterized protein</fullName>
    </submittedName>
</protein>
<evidence type="ECO:0000313" key="1">
    <source>
        <dbReference type="EMBL" id="MBI4132894.1"/>
    </source>
</evidence>
<organism evidence="1 2">
    <name type="scientific">Candidatus Sungiibacteriota bacterium</name>
    <dbReference type="NCBI Taxonomy" id="2750080"/>
    <lineage>
        <taxon>Bacteria</taxon>
        <taxon>Candidatus Sungiibacteriota</taxon>
    </lineage>
</organism>
<evidence type="ECO:0000313" key="2">
    <source>
        <dbReference type="Proteomes" id="UP000756703"/>
    </source>
</evidence>